<evidence type="ECO:0008006" key="3">
    <source>
        <dbReference type="Google" id="ProtNLM"/>
    </source>
</evidence>
<name>A0A0A5G7C1_9BACI</name>
<sequence>MQWKVEDVHMYVKAREYVDTLLIPMTPISYGGEQDELKSLAFQSEFLSVFLSELEKSFKGRVFLSPSYTYSTTSMMEEEIKRLNSWCERAIADGFQHVFLFTLDSKWKVKERELNGSLMWIPTGGVDSIHTQEGVHFVQSQIGQVTELITSYWKQ</sequence>
<protein>
    <recommendedName>
        <fullName evidence="3">DUF2487 domain-containing protein</fullName>
    </recommendedName>
</protein>
<dbReference type="EMBL" id="AVPG01000004">
    <property type="protein sequence ID" value="KGX87954.1"/>
    <property type="molecule type" value="Genomic_DNA"/>
</dbReference>
<gene>
    <name evidence="1" type="ORF">N784_12720</name>
</gene>
<dbReference type="AlphaFoldDB" id="A0A0A5G7C1"/>
<organism evidence="1 2">
    <name type="scientific">Pontibacillus litoralis JSM 072002</name>
    <dbReference type="NCBI Taxonomy" id="1385512"/>
    <lineage>
        <taxon>Bacteria</taxon>
        <taxon>Bacillati</taxon>
        <taxon>Bacillota</taxon>
        <taxon>Bacilli</taxon>
        <taxon>Bacillales</taxon>
        <taxon>Bacillaceae</taxon>
        <taxon>Pontibacillus</taxon>
    </lineage>
</organism>
<dbReference type="InterPro" id="IPR019615">
    <property type="entry name" value="DUF2487"/>
</dbReference>
<dbReference type="Proteomes" id="UP000030401">
    <property type="component" value="Unassembled WGS sequence"/>
</dbReference>
<evidence type="ECO:0000313" key="1">
    <source>
        <dbReference type="EMBL" id="KGX87954.1"/>
    </source>
</evidence>
<comment type="caution">
    <text evidence="1">The sequence shown here is derived from an EMBL/GenBank/DDBJ whole genome shotgun (WGS) entry which is preliminary data.</text>
</comment>
<proteinExistence type="predicted"/>
<dbReference type="Pfam" id="PF10673">
    <property type="entry name" value="DUF2487"/>
    <property type="match status" value="1"/>
</dbReference>
<dbReference type="STRING" id="1385512.N784_12720"/>
<reference evidence="1 2" key="1">
    <citation type="submission" date="2013-08" db="EMBL/GenBank/DDBJ databases">
        <authorList>
            <person name="Huang J."/>
            <person name="Wang G."/>
        </authorList>
    </citation>
    <scope>NUCLEOTIDE SEQUENCE [LARGE SCALE GENOMIC DNA]</scope>
    <source>
        <strain evidence="1 2">JSM 072002</strain>
    </source>
</reference>
<keyword evidence="2" id="KW-1185">Reference proteome</keyword>
<dbReference type="OrthoDB" id="2678750at2"/>
<dbReference type="eggNOG" id="ENOG5032SRK">
    <property type="taxonomic scope" value="Bacteria"/>
</dbReference>
<dbReference type="RefSeq" id="WP_036832908.1">
    <property type="nucleotide sequence ID" value="NZ_AVPG01000004.1"/>
</dbReference>
<accession>A0A0A5G7C1</accession>
<evidence type="ECO:0000313" key="2">
    <source>
        <dbReference type="Proteomes" id="UP000030401"/>
    </source>
</evidence>